<feature type="chain" id="PRO_5039125654" description="Lipoprotein LprG" evidence="2">
    <location>
        <begin position="23"/>
        <end position="300"/>
    </location>
</feature>
<dbReference type="STRING" id="504805.SAMN05421505_102156"/>
<evidence type="ECO:0000256" key="2">
    <source>
        <dbReference type="SAM" id="SignalP"/>
    </source>
</evidence>
<accession>A0A1G7S3X2</accession>
<proteinExistence type="predicted"/>
<dbReference type="EMBL" id="FNCN01000002">
    <property type="protein sequence ID" value="SDG17693.1"/>
    <property type="molecule type" value="Genomic_DNA"/>
</dbReference>
<feature type="region of interest" description="Disordered" evidence="1">
    <location>
        <begin position="101"/>
        <end position="125"/>
    </location>
</feature>
<protein>
    <recommendedName>
        <fullName evidence="5">Lipoprotein LprG</fullName>
    </recommendedName>
</protein>
<name>A0A1G7S3X2_9ACTN</name>
<dbReference type="Proteomes" id="UP000198923">
    <property type="component" value="Unassembled WGS sequence"/>
</dbReference>
<dbReference type="AlphaFoldDB" id="A0A1G7S3X2"/>
<evidence type="ECO:0000313" key="3">
    <source>
        <dbReference type="EMBL" id="SDG17693.1"/>
    </source>
</evidence>
<feature type="signal peptide" evidence="2">
    <location>
        <begin position="1"/>
        <end position="22"/>
    </location>
</feature>
<reference evidence="3 4" key="1">
    <citation type="submission" date="2016-10" db="EMBL/GenBank/DDBJ databases">
        <authorList>
            <person name="de Groot N.N."/>
        </authorList>
    </citation>
    <scope>NUCLEOTIDE SEQUENCE [LARGE SCALE GENOMIC DNA]</scope>
    <source>
        <strain evidence="3 4">CPCC 201354</strain>
    </source>
</reference>
<keyword evidence="4" id="KW-1185">Reference proteome</keyword>
<sequence>MTARRRAALAGCALVWVAGGWAAGCGAGAGEGPQVVTMAQAETLAGVRVRAYEVGGAHVEASAPFTVPGAASGAVQGAVGPGAAPGAVPGAALGAASGAESRAEPGAVGPEAAPGAVDSGAADSGVGVPGAAGTARVDGEVDWRSFTGRGRLSFDQAPGGADIAWTRHGVALKTPEGSWLSRAYDPARQPLDRVLIAALDVAGTRPDNPQLLQRNQAAHLRDDTLRGVRVAVYRGPAVRTATRTVAPGEQRTRYWVDGTGLLHRFEAALTAHSAPAVLDFTRHGRRDLALPAGVRLDPPA</sequence>
<evidence type="ECO:0000256" key="1">
    <source>
        <dbReference type="SAM" id="MobiDB-lite"/>
    </source>
</evidence>
<evidence type="ECO:0000313" key="4">
    <source>
        <dbReference type="Proteomes" id="UP000198923"/>
    </source>
</evidence>
<keyword evidence="2" id="KW-0732">Signal</keyword>
<dbReference type="RefSeq" id="WP_093167811.1">
    <property type="nucleotide sequence ID" value="NZ_FNCN01000002.1"/>
</dbReference>
<feature type="compositionally biased region" description="Low complexity" evidence="1">
    <location>
        <begin position="101"/>
        <end position="117"/>
    </location>
</feature>
<organism evidence="3 4">
    <name type="scientific">Sinosporangium album</name>
    <dbReference type="NCBI Taxonomy" id="504805"/>
    <lineage>
        <taxon>Bacteria</taxon>
        <taxon>Bacillati</taxon>
        <taxon>Actinomycetota</taxon>
        <taxon>Actinomycetes</taxon>
        <taxon>Streptosporangiales</taxon>
        <taxon>Streptosporangiaceae</taxon>
        <taxon>Sinosporangium</taxon>
    </lineage>
</organism>
<gene>
    <name evidence="3" type="ORF">SAMN05421505_102156</name>
</gene>
<evidence type="ECO:0008006" key="5">
    <source>
        <dbReference type="Google" id="ProtNLM"/>
    </source>
</evidence>
<dbReference type="PROSITE" id="PS51257">
    <property type="entry name" value="PROKAR_LIPOPROTEIN"/>
    <property type="match status" value="1"/>
</dbReference>